<evidence type="ECO:0000259" key="9">
    <source>
        <dbReference type="Pfam" id="PF12161"/>
    </source>
</evidence>
<comment type="caution">
    <text evidence="10">The sequence shown here is derived from an EMBL/GenBank/DDBJ whole genome shotgun (WGS) entry which is preliminary data.</text>
</comment>
<evidence type="ECO:0000256" key="1">
    <source>
        <dbReference type="ARBA" id="ARBA00006594"/>
    </source>
</evidence>
<reference evidence="11" key="1">
    <citation type="journal article" date="2019" name="Int. J. Syst. Evol. Microbiol.">
        <title>The Global Catalogue of Microorganisms (GCM) 10K type strain sequencing project: providing services to taxonomists for standard genome sequencing and annotation.</title>
        <authorList>
            <consortium name="The Broad Institute Genomics Platform"/>
            <consortium name="The Broad Institute Genome Sequencing Center for Infectious Disease"/>
            <person name="Wu L."/>
            <person name="Ma J."/>
        </authorList>
    </citation>
    <scope>NUCLEOTIDE SEQUENCE [LARGE SCALE GENOMIC DNA]</scope>
    <source>
        <strain evidence="11">JCM 12762</strain>
    </source>
</reference>
<evidence type="ECO:0000256" key="2">
    <source>
        <dbReference type="ARBA" id="ARBA00011900"/>
    </source>
</evidence>
<feature type="domain" description="DNA methylase adenine-specific" evidence="8">
    <location>
        <begin position="178"/>
        <end position="501"/>
    </location>
</feature>
<dbReference type="EC" id="2.1.1.72" evidence="2"/>
<comment type="catalytic activity">
    <reaction evidence="7">
        <text>a 2'-deoxyadenosine in DNA + S-adenosyl-L-methionine = an N(6)-methyl-2'-deoxyadenosine in DNA + S-adenosyl-L-homocysteine + H(+)</text>
        <dbReference type="Rhea" id="RHEA:15197"/>
        <dbReference type="Rhea" id="RHEA-COMP:12418"/>
        <dbReference type="Rhea" id="RHEA-COMP:12419"/>
        <dbReference type="ChEBI" id="CHEBI:15378"/>
        <dbReference type="ChEBI" id="CHEBI:57856"/>
        <dbReference type="ChEBI" id="CHEBI:59789"/>
        <dbReference type="ChEBI" id="CHEBI:90615"/>
        <dbReference type="ChEBI" id="CHEBI:90616"/>
        <dbReference type="EC" id="2.1.1.72"/>
    </reaction>
</comment>
<evidence type="ECO:0000313" key="11">
    <source>
        <dbReference type="Proteomes" id="UP001500943"/>
    </source>
</evidence>
<evidence type="ECO:0000256" key="6">
    <source>
        <dbReference type="ARBA" id="ARBA00022747"/>
    </source>
</evidence>
<sequence length="542" mass="59546">MPPRTKTKTDAAPSTMKELKDTLWKAADKLRGSMDASQYKDIILGLVFLKYVSDAFEERRAQIATELEADGLGEDQIAQLIDDVDEYTGHGVFWVPSNSRWGFLSENAKGIAASTAEPTKSIGLLIDEAMDAIMASNPALAATLPRLYNKDNLDQRRLGELVDLFNSARFTGQGSTRARDLLGEVYEYFLEKFAAAEGKRGGEFYTPAGVVRVLVEILEPTHGRVYDPCCGSGGMFVQAEKFLESHNKEGSDISVYGQELNERTWRLAKMNLAIHGLNGNLASRWGDTFARDQHPDMQADFVMANPPFNIKDWARSESDPRWRYGVPPAGNANYAWIQHIISKLAPGGSAGVVMANGSMSSNSGGEGDIRAQLVEADLVSCMVALPTSLFRSVAIPVCTWFFTKDKTAGQGGAIDRSGHVLFIDARNLGHMVDRKERALSDDDIAKIADTFRSWRGTKSATDAGLVYEDEAGFSYSASLAEIRTSHYALTPGRYVGALEVESNWEDAQMEIERLSAELTHQLDESERLSGLLRDGLRSVSDV</sequence>
<dbReference type="EMBL" id="BAAAKW010000029">
    <property type="protein sequence ID" value="GAA1217772.1"/>
    <property type="molecule type" value="Genomic_DNA"/>
</dbReference>
<keyword evidence="3 10" id="KW-0489">Methyltransferase</keyword>
<keyword evidence="5" id="KW-0949">S-adenosyl-L-methionine</keyword>
<evidence type="ECO:0000256" key="4">
    <source>
        <dbReference type="ARBA" id="ARBA00022679"/>
    </source>
</evidence>
<keyword evidence="6" id="KW-0680">Restriction system</keyword>
<dbReference type="PANTHER" id="PTHR42998:SF1">
    <property type="entry name" value="TYPE I RESTRICTION ENZYME HINDI METHYLASE SUBUNIT"/>
    <property type="match status" value="1"/>
</dbReference>
<dbReference type="InterPro" id="IPR029063">
    <property type="entry name" value="SAM-dependent_MTases_sf"/>
</dbReference>
<dbReference type="Pfam" id="PF12161">
    <property type="entry name" value="HsdM_N"/>
    <property type="match status" value="1"/>
</dbReference>
<evidence type="ECO:0000256" key="7">
    <source>
        <dbReference type="ARBA" id="ARBA00047942"/>
    </source>
</evidence>
<organism evidence="10 11">
    <name type="scientific">Rhodoglobus aureus</name>
    <dbReference type="NCBI Taxonomy" id="191497"/>
    <lineage>
        <taxon>Bacteria</taxon>
        <taxon>Bacillati</taxon>
        <taxon>Actinomycetota</taxon>
        <taxon>Actinomycetes</taxon>
        <taxon>Micrococcales</taxon>
        <taxon>Microbacteriaceae</taxon>
        <taxon>Rhodoglobus</taxon>
    </lineage>
</organism>
<evidence type="ECO:0000313" key="10">
    <source>
        <dbReference type="EMBL" id="GAA1217772.1"/>
    </source>
</evidence>
<dbReference type="Gene3D" id="1.20.1260.30">
    <property type="match status" value="1"/>
</dbReference>
<dbReference type="GO" id="GO:0008168">
    <property type="term" value="F:methyltransferase activity"/>
    <property type="evidence" value="ECO:0007669"/>
    <property type="project" value="UniProtKB-KW"/>
</dbReference>
<dbReference type="RefSeq" id="WP_343924867.1">
    <property type="nucleotide sequence ID" value="NZ_BAAAKW010000029.1"/>
</dbReference>
<dbReference type="GO" id="GO:0032259">
    <property type="term" value="P:methylation"/>
    <property type="evidence" value="ECO:0007669"/>
    <property type="project" value="UniProtKB-KW"/>
</dbReference>
<dbReference type="SUPFAM" id="SSF53335">
    <property type="entry name" value="S-adenosyl-L-methionine-dependent methyltransferases"/>
    <property type="match status" value="1"/>
</dbReference>
<dbReference type="PANTHER" id="PTHR42998">
    <property type="entry name" value="TYPE I RESTRICTION ENZYME HINDVIIP M PROTEIN-RELATED"/>
    <property type="match status" value="1"/>
</dbReference>
<evidence type="ECO:0000256" key="5">
    <source>
        <dbReference type="ARBA" id="ARBA00022691"/>
    </source>
</evidence>
<dbReference type="InterPro" id="IPR003356">
    <property type="entry name" value="DNA_methylase_A-5"/>
</dbReference>
<name>A0ABP4GC11_9MICO</name>
<protein>
    <recommendedName>
        <fullName evidence="2">site-specific DNA-methyltransferase (adenine-specific)</fullName>
        <ecNumber evidence="2">2.1.1.72</ecNumber>
    </recommendedName>
</protein>
<gene>
    <name evidence="10" type="ORF">GCM10009655_16500</name>
</gene>
<dbReference type="InterPro" id="IPR022749">
    <property type="entry name" value="D12N6_MeTrfase_N"/>
</dbReference>
<proteinExistence type="inferred from homology"/>
<keyword evidence="11" id="KW-1185">Reference proteome</keyword>
<evidence type="ECO:0000256" key="3">
    <source>
        <dbReference type="ARBA" id="ARBA00022603"/>
    </source>
</evidence>
<accession>A0ABP4GC11</accession>
<keyword evidence="4" id="KW-0808">Transferase</keyword>
<dbReference type="Gene3D" id="3.40.50.150">
    <property type="entry name" value="Vaccinia Virus protein VP39"/>
    <property type="match status" value="1"/>
</dbReference>
<dbReference type="PRINTS" id="PR00507">
    <property type="entry name" value="N12N6MTFRASE"/>
</dbReference>
<comment type="similarity">
    <text evidence="1">Belongs to the N(4)/N(6)-methyltransferase family.</text>
</comment>
<dbReference type="InterPro" id="IPR038333">
    <property type="entry name" value="T1MK-like_N_sf"/>
</dbReference>
<dbReference type="Proteomes" id="UP001500943">
    <property type="component" value="Unassembled WGS sequence"/>
</dbReference>
<feature type="domain" description="N6 adenine-specific DNA methyltransferase N-terminal" evidence="9">
    <location>
        <begin position="19"/>
        <end position="165"/>
    </location>
</feature>
<dbReference type="InterPro" id="IPR052916">
    <property type="entry name" value="Type-I_RE_MTase_Subunit"/>
</dbReference>
<evidence type="ECO:0000259" key="8">
    <source>
        <dbReference type="Pfam" id="PF02384"/>
    </source>
</evidence>
<dbReference type="Pfam" id="PF02384">
    <property type="entry name" value="N6_Mtase"/>
    <property type="match status" value="1"/>
</dbReference>